<sequence>MFNHCKRAGSCLETLGAGRKLLVVINEGLMDNHQLELANQLHLDGHLHYCTCSFGSRADRYMVFPEITLPGVSFAVKSSFKSVQFAVMLIFGRWLQNMPQPAYIPIQELLQMALDA</sequence>
<comment type="similarity">
    <text evidence="1">Belongs to the glycosyltransferase 28 family.</text>
</comment>
<dbReference type="PANTHER" id="PTHR12867:SF6">
    <property type="entry name" value="N-ACETYLGLUCOSAMINYLDIPHOSPHODOLICHOL N-ACETYLGLUCOSAMINYLTRANSFERASE"/>
    <property type="match status" value="1"/>
</dbReference>
<keyword evidence="7" id="KW-1185">Reference proteome</keyword>
<evidence type="ECO:0000256" key="5">
    <source>
        <dbReference type="ARBA" id="ARBA00022679"/>
    </source>
</evidence>
<dbReference type="EMBL" id="CP111012">
    <property type="protein sequence ID" value="WAQ94271.1"/>
    <property type="molecule type" value="Genomic_DNA"/>
</dbReference>
<evidence type="ECO:0000256" key="4">
    <source>
        <dbReference type="ARBA" id="ARBA00022676"/>
    </source>
</evidence>
<proteinExistence type="inferred from homology"/>
<reference evidence="6" key="1">
    <citation type="submission" date="2022-11" db="EMBL/GenBank/DDBJ databases">
        <title>Centuries of genome instability and evolution in soft-shell clam transmissible cancer (bioRxiv).</title>
        <authorList>
            <person name="Hart S.F.M."/>
            <person name="Yonemitsu M.A."/>
            <person name="Giersch R.M."/>
            <person name="Beal B.F."/>
            <person name="Arriagada G."/>
            <person name="Davis B.W."/>
            <person name="Ostrander E.A."/>
            <person name="Goff S.P."/>
            <person name="Metzger M.J."/>
        </authorList>
    </citation>
    <scope>NUCLEOTIDE SEQUENCE</scope>
    <source>
        <strain evidence="6">MELC-2E11</strain>
        <tissue evidence="6">Siphon/mantle</tissue>
    </source>
</reference>
<dbReference type="PANTHER" id="PTHR12867">
    <property type="entry name" value="GLYCOSYL TRANSFERASE-RELATED"/>
    <property type="match status" value="1"/>
</dbReference>
<name>A0ABY7DB39_MYAAR</name>
<keyword evidence="4" id="KW-0328">Glycosyltransferase</keyword>
<organism evidence="6 7">
    <name type="scientific">Mya arenaria</name>
    <name type="common">Soft-shell clam</name>
    <dbReference type="NCBI Taxonomy" id="6604"/>
    <lineage>
        <taxon>Eukaryota</taxon>
        <taxon>Metazoa</taxon>
        <taxon>Spiralia</taxon>
        <taxon>Lophotrochozoa</taxon>
        <taxon>Mollusca</taxon>
        <taxon>Bivalvia</taxon>
        <taxon>Autobranchia</taxon>
        <taxon>Heteroconchia</taxon>
        <taxon>Euheterodonta</taxon>
        <taxon>Imparidentia</taxon>
        <taxon>Neoheterodontei</taxon>
        <taxon>Myida</taxon>
        <taxon>Myoidea</taxon>
        <taxon>Myidae</taxon>
        <taxon>Mya</taxon>
    </lineage>
</organism>
<protein>
    <recommendedName>
        <fullName evidence="3">UDP-N-acetylglucosamine transferase subunit ALG13</fullName>
        <ecNumber evidence="2">2.4.1.141</ecNumber>
    </recommendedName>
</protein>
<evidence type="ECO:0000256" key="1">
    <source>
        <dbReference type="ARBA" id="ARBA00006962"/>
    </source>
</evidence>
<keyword evidence="5" id="KW-0808">Transferase</keyword>
<dbReference type="EC" id="2.4.1.141" evidence="2"/>
<dbReference type="Proteomes" id="UP001164746">
    <property type="component" value="Chromosome 1"/>
</dbReference>
<evidence type="ECO:0000313" key="7">
    <source>
        <dbReference type="Proteomes" id="UP001164746"/>
    </source>
</evidence>
<accession>A0ABY7DB39</accession>
<evidence type="ECO:0000256" key="3">
    <source>
        <dbReference type="ARBA" id="ARBA00017468"/>
    </source>
</evidence>
<gene>
    <name evidence="6" type="ORF">MAR_006742</name>
</gene>
<dbReference type="InterPro" id="IPR039042">
    <property type="entry name" value="Alg13-like"/>
</dbReference>
<evidence type="ECO:0000313" key="6">
    <source>
        <dbReference type="EMBL" id="WAQ94271.1"/>
    </source>
</evidence>
<evidence type="ECO:0000256" key="2">
    <source>
        <dbReference type="ARBA" id="ARBA00012614"/>
    </source>
</evidence>
<dbReference type="Gene3D" id="3.40.50.2000">
    <property type="entry name" value="Glycogen Phosphorylase B"/>
    <property type="match status" value="1"/>
</dbReference>